<keyword evidence="1" id="KW-0472">Membrane</keyword>
<keyword evidence="4" id="KW-1185">Reference proteome</keyword>
<name>A0ABW3VYC8_9ACTN</name>
<dbReference type="InterPro" id="IPR025241">
    <property type="entry name" value="DUF4190"/>
</dbReference>
<sequence length="75" mass="7854">MVSLILSLVSLVFFGLPGIAAAIMGHVALGRIKRTGERGYGQAVAGIIIGWLGFAWFLFLFSIWVVLAAAGGAFS</sequence>
<dbReference type="RefSeq" id="WP_367918839.1">
    <property type="nucleotide sequence ID" value="NZ_BAABAC010000015.1"/>
</dbReference>
<evidence type="ECO:0000259" key="2">
    <source>
        <dbReference type="Pfam" id="PF13828"/>
    </source>
</evidence>
<gene>
    <name evidence="3" type="ORF">ACFQ3F_08085</name>
</gene>
<protein>
    <submittedName>
        <fullName evidence="3">DUF4190 domain-containing protein</fullName>
    </submittedName>
</protein>
<dbReference type="Pfam" id="PF13828">
    <property type="entry name" value="DUF4190"/>
    <property type="match status" value="1"/>
</dbReference>
<comment type="caution">
    <text evidence="3">The sequence shown here is derived from an EMBL/GenBank/DDBJ whole genome shotgun (WGS) entry which is preliminary data.</text>
</comment>
<accession>A0ABW3VYC8</accession>
<evidence type="ECO:0000313" key="4">
    <source>
        <dbReference type="Proteomes" id="UP001597229"/>
    </source>
</evidence>
<keyword evidence="1" id="KW-1133">Transmembrane helix</keyword>
<evidence type="ECO:0000256" key="1">
    <source>
        <dbReference type="SAM" id="Phobius"/>
    </source>
</evidence>
<evidence type="ECO:0000313" key="3">
    <source>
        <dbReference type="EMBL" id="MFD1247744.1"/>
    </source>
</evidence>
<proteinExistence type="predicted"/>
<dbReference type="Proteomes" id="UP001597229">
    <property type="component" value="Unassembled WGS sequence"/>
</dbReference>
<feature type="domain" description="DUF4190" evidence="2">
    <location>
        <begin position="2"/>
        <end position="58"/>
    </location>
</feature>
<organism evidence="3 4">
    <name type="scientific">Nocardioides ginsengisoli</name>
    <dbReference type="NCBI Taxonomy" id="363868"/>
    <lineage>
        <taxon>Bacteria</taxon>
        <taxon>Bacillati</taxon>
        <taxon>Actinomycetota</taxon>
        <taxon>Actinomycetes</taxon>
        <taxon>Propionibacteriales</taxon>
        <taxon>Nocardioidaceae</taxon>
        <taxon>Nocardioides</taxon>
    </lineage>
</organism>
<dbReference type="EMBL" id="JBHTLX010000009">
    <property type="protein sequence ID" value="MFD1247744.1"/>
    <property type="molecule type" value="Genomic_DNA"/>
</dbReference>
<keyword evidence="1" id="KW-0812">Transmembrane</keyword>
<reference evidence="4" key="1">
    <citation type="journal article" date="2019" name="Int. J. Syst. Evol. Microbiol.">
        <title>The Global Catalogue of Microorganisms (GCM) 10K type strain sequencing project: providing services to taxonomists for standard genome sequencing and annotation.</title>
        <authorList>
            <consortium name="The Broad Institute Genomics Platform"/>
            <consortium name="The Broad Institute Genome Sequencing Center for Infectious Disease"/>
            <person name="Wu L."/>
            <person name="Ma J."/>
        </authorList>
    </citation>
    <scope>NUCLEOTIDE SEQUENCE [LARGE SCALE GENOMIC DNA]</scope>
    <source>
        <strain evidence="4">CCUG 52478</strain>
    </source>
</reference>
<feature type="transmembrane region" description="Helical" evidence="1">
    <location>
        <begin position="45"/>
        <end position="70"/>
    </location>
</feature>